<gene>
    <name evidence="1" type="ORF">G9G42_001488</name>
</gene>
<evidence type="ECO:0000313" key="1">
    <source>
        <dbReference type="EMBL" id="HAF0853319.1"/>
    </source>
</evidence>
<dbReference type="EMBL" id="DAAUAI010000009">
    <property type="protein sequence ID" value="HAF0853319.1"/>
    <property type="molecule type" value="Genomic_DNA"/>
</dbReference>
<dbReference type="AlphaFoldDB" id="A0A741SK29"/>
<sequence length="45" mass="5049">MPDGMHYAFPPRPGRVLSASQFPAYNHFIHISGVILLRKKKLAGE</sequence>
<proteinExistence type="predicted"/>
<reference evidence="1" key="2">
    <citation type="submission" date="2018-07" db="EMBL/GenBank/DDBJ databases">
        <authorList>
            <consortium name="NCBI Pathogen Detection Project"/>
        </authorList>
    </citation>
    <scope>NUCLEOTIDE SEQUENCE</scope>
    <source>
        <strain evidence="1">12-2393</strain>
    </source>
</reference>
<comment type="caution">
    <text evidence="1">The sequence shown here is derived from an EMBL/GenBank/DDBJ whole genome shotgun (WGS) entry which is preliminary data.</text>
</comment>
<organism evidence="1">
    <name type="scientific">Salmonella enterica subsp. arizonae serovar 41:z4,z23:-</name>
    <dbReference type="NCBI Taxonomy" id="1151166"/>
    <lineage>
        <taxon>Bacteria</taxon>
        <taxon>Pseudomonadati</taxon>
        <taxon>Pseudomonadota</taxon>
        <taxon>Gammaproteobacteria</taxon>
        <taxon>Enterobacterales</taxon>
        <taxon>Enterobacteriaceae</taxon>
        <taxon>Salmonella</taxon>
    </lineage>
</organism>
<protein>
    <submittedName>
        <fullName evidence="1">Uncharacterized protein</fullName>
    </submittedName>
</protein>
<name>A0A741SK29_SALER</name>
<reference evidence="1" key="1">
    <citation type="journal article" date="2018" name="Genome Biol.">
        <title>SKESA: strategic k-mer extension for scrupulous assemblies.</title>
        <authorList>
            <person name="Souvorov A."/>
            <person name="Agarwala R."/>
            <person name="Lipman D.J."/>
        </authorList>
    </citation>
    <scope>NUCLEOTIDE SEQUENCE</scope>
    <source>
        <strain evidence="1">12-2393</strain>
    </source>
</reference>
<accession>A0A741SK29</accession>